<dbReference type="RefSeq" id="WP_111540006.1">
    <property type="nucleotide sequence ID" value="NZ_QKYV01000002.1"/>
</dbReference>
<dbReference type="InterPro" id="IPR050114">
    <property type="entry name" value="UPF0173_UPF0282_UlaG_hydrolase"/>
</dbReference>
<dbReference type="PROSITE" id="PS51257">
    <property type="entry name" value="PROKAR_LIPOPROTEIN"/>
    <property type="match status" value="1"/>
</dbReference>
<dbReference type="PANTHER" id="PTHR43546">
    <property type="entry name" value="UPF0173 METAL-DEPENDENT HYDROLASE MJ1163-RELATED"/>
    <property type="match status" value="1"/>
</dbReference>
<dbReference type="InterPro" id="IPR036866">
    <property type="entry name" value="RibonucZ/Hydroxyglut_hydro"/>
</dbReference>
<dbReference type="Proteomes" id="UP000249542">
    <property type="component" value="Unassembled WGS sequence"/>
</dbReference>
<evidence type="ECO:0000313" key="2">
    <source>
        <dbReference type="Proteomes" id="UP000249542"/>
    </source>
</evidence>
<organism evidence="1 2">
    <name type="scientific">Mesonia algae</name>
    <dbReference type="NCBI Taxonomy" id="213248"/>
    <lineage>
        <taxon>Bacteria</taxon>
        <taxon>Pseudomonadati</taxon>
        <taxon>Bacteroidota</taxon>
        <taxon>Flavobacteriia</taxon>
        <taxon>Flavobacteriales</taxon>
        <taxon>Flavobacteriaceae</taxon>
        <taxon>Mesonia</taxon>
    </lineage>
</organism>
<keyword evidence="2" id="KW-1185">Reference proteome</keyword>
<protein>
    <submittedName>
        <fullName evidence="1">L-ascorbate metabolism protein UlaG (Beta-lactamase superfamily)</fullName>
    </submittedName>
</protein>
<proteinExistence type="predicted"/>
<name>A0A2W7I6R4_9FLAO</name>
<reference evidence="1 2" key="1">
    <citation type="submission" date="2018-06" db="EMBL/GenBank/DDBJ databases">
        <title>Genomic Encyclopedia of Archaeal and Bacterial Type Strains, Phase II (KMG-II): from individual species to whole genera.</title>
        <authorList>
            <person name="Goeker M."/>
        </authorList>
    </citation>
    <scope>NUCLEOTIDE SEQUENCE [LARGE SCALE GENOMIC DNA]</scope>
    <source>
        <strain evidence="1 2">DSM 15361</strain>
    </source>
</reference>
<accession>A0A2W7I6R4</accession>
<dbReference type="Gene3D" id="3.60.15.10">
    <property type="entry name" value="Ribonuclease Z/Hydroxyacylglutathione hydrolase-like"/>
    <property type="match status" value="1"/>
</dbReference>
<gene>
    <name evidence="1" type="ORF">LX95_00654</name>
</gene>
<dbReference type="EMBL" id="QKYV01000002">
    <property type="protein sequence ID" value="PZW42344.1"/>
    <property type="molecule type" value="Genomic_DNA"/>
</dbReference>
<dbReference type="SUPFAM" id="SSF56281">
    <property type="entry name" value="Metallo-hydrolase/oxidoreductase"/>
    <property type="match status" value="1"/>
</dbReference>
<sequence>MKKIYALSICLVFTFLSCKNDAEKKEKIEISEPVAVNETAKESLKIIPISHATMVLTMGEQVLFIDPVGGAKAFKGQESPTHILITDIHADHFDLTTLKEIYNGKAKIIAPKAVAVQLPEALQPNLMVMENGDSKKINGLLIEAMPMYNLRKEALEFHPKGRGNGYIITWEDEKIYISGDTEDITEMRNLEGITKAFVCMNLPYTMPVEPAADAVLDFKPKVVYPYHYSGKNGMSDIKKFKNIVETNNPSIKVETLGWYKKDQIIKDK</sequence>
<comment type="caution">
    <text evidence="1">The sequence shown here is derived from an EMBL/GenBank/DDBJ whole genome shotgun (WGS) entry which is preliminary data.</text>
</comment>
<dbReference type="PANTHER" id="PTHR43546:SF3">
    <property type="entry name" value="UPF0173 METAL-DEPENDENT HYDROLASE MJ1163"/>
    <property type="match status" value="1"/>
</dbReference>
<dbReference type="Pfam" id="PF13483">
    <property type="entry name" value="Lactamase_B_3"/>
    <property type="match status" value="1"/>
</dbReference>
<dbReference type="AlphaFoldDB" id="A0A2W7I6R4"/>
<evidence type="ECO:0000313" key="1">
    <source>
        <dbReference type="EMBL" id="PZW42344.1"/>
    </source>
</evidence>